<dbReference type="SUPFAM" id="SSF46785">
    <property type="entry name" value="Winged helix' DNA-binding domain"/>
    <property type="match status" value="1"/>
</dbReference>
<sequence length="394" mass="41218">MERLRTRRQTRAAVLERLLATGGLFRPQLAADCHLTEASISRIVAELRDEGLVEEIRRPAPYHGGPSQMVSLRADQWVAGLDLANERLALGIASIAGEVAFHQRLPLPALSDCVAITGAFEAGIAALAAWFRERGAAPLRVAASIPGLREPAGAPNPIVALDSAWLTARLQSAFPGVPVALANSVAARAAMQLRGPGNPPVETRHLYVHLGHGVGGAWVEPVTAALPIRPIEFGHIVVDRNGPRCRCGHLGCLEAIASATAAAAICGIAEPALIAAGDDWPALVRMTPRRTALLRDALHGVGLVIGNVLNVMPVSLVVLSGWPAALPPDLQAAIGEGMDSSLFGGLAAASVPLRILPASLGTDPRPALAWAMHELVRDGGFAQAPQEAARRATR</sequence>
<dbReference type="RefSeq" id="WP_109869577.1">
    <property type="nucleotide sequence ID" value="NZ_QGNA01000001.1"/>
</dbReference>
<dbReference type="Gene3D" id="1.10.10.10">
    <property type="entry name" value="Winged helix-like DNA-binding domain superfamily/Winged helix DNA-binding domain"/>
    <property type="match status" value="1"/>
</dbReference>
<gene>
    <name evidence="2" type="ORF">DFH01_06845</name>
</gene>
<dbReference type="PANTHER" id="PTHR18964">
    <property type="entry name" value="ROK (REPRESSOR, ORF, KINASE) FAMILY"/>
    <property type="match status" value="1"/>
</dbReference>
<evidence type="ECO:0000313" key="3">
    <source>
        <dbReference type="Proteomes" id="UP000245765"/>
    </source>
</evidence>
<comment type="similarity">
    <text evidence="1">Belongs to the ROK (NagC/XylR) family.</text>
</comment>
<reference evidence="3" key="1">
    <citation type="submission" date="2018-05" db="EMBL/GenBank/DDBJ databases">
        <authorList>
            <person name="Du Z."/>
            <person name="Wang X."/>
        </authorList>
    </citation>
    <scope>NUCLEOTIDE SEQUENCE [LARGE SCALE GENOMIC DNA]</scope>
    <source>
        <strain evidence="3">CQN31</strain>
    </source>
</reference>
<protein>
    <submittedName>
        <fullName evidence="2">Transcriptional regulator</fullName>
    </submittedName>
</protein>
<dbReference type="Pfam" id="PF00480">
    <property type="entry name" value="ROK"/>
    <property type="match status" value="1"/>
</dbReference>
<organism evidence="2 3">
    <name type="scientific">Falsiroseomonas bella</name>
    <dbReference type="NCBI Taxonomy" id="2184016"/>
    <lineage>
        <taxon>Bacteria</taxon>
        <taxon>Pseudomonadati</taxon>
        <taxon>Pseudomonadota</taxon>
        <taxon>Alphaproteobacteria</taxon>
        <taxon>Acetobacterales</taxon>
        <taxon>Roseomonadaceae</taxon>
        <taxon>Falsiroseomonas</taxon>
    </lineage>
</organism>
<evidence type="ECO:0000313" key="2">
    <source>
        <dbReference type="EMBL" id="PWS38956.1"/>
    </source>
</evidence>
<dbReference type="InterPro" id="IPR043129">
    <property type="entry name" value="ATPase_NBD"/>
</dbReference>
<name>A0A317FMU6_9PROT</name>
<dbReference type="InterPro" id="IPR000600">
    <property type="entry name" value="ROK"/>
</dbReference>
<dbReference type="PANTHER" id="PTHR18964:SF149">
    <property type="entry name" value="BIFUNCTIONAL UDP-N-ACETYLGLUCOSAMINE 2-EPIMERASE_N-ACETYLMANNOSAMINE KINASE"/>
    <property type="match status" value="1"/>
</dbReference>
<dbReference type="EMBL" id="QGNA01000001">
    <property type="protein sequence ID" value="PWS38956.1"/>
    <property type="molecule type" value="Genomic_DNA"/>
</dbReference>
<dbReference type="AlphaFoldDB" id="A0A317FMU6"/>
<dbReference type="InterPro" id="IPR036388">
    <property type="entry name" value="WH-like_DNA-bd_sf"/>
</dbReference>
<dbReference type="Gene3D" id="3.30.420.40">
    <property type="match status" value="2"/>
</dbReference>
<keyword evidence="3" id="KW-1185">Reference proteome</keyword>
<comment type="caution">
    <text evidence="2">The sequence shown here is derived from an EMBL/GenBank/DDBJ whole genome shotgun (WGS) entry which is preliminary data.</text>
</comment>
<accession>A0A317FMU6</accession>
<proteinExistence type="inferred from homology"/>
<dbReference type="InterPro" id="IPR036390">
    <property type="entry name" value="WH_DNA-bd_sf"/>
</dbReference>
<dbReference type="OrthoDB" id="49685at2"/>
<dbReference type="Proteomes" id="UP000245765">
    <property type="component" value="Unassembled WGS sequence"/>
</dbReference>
<evidence type="ECO:0000256" key="1">
    <source>
        <dbReference type="ARBA" id="ARBA00006479"/>
    </source>
</evidence>
<dbReference type="SUPFAM" id="SSF53067">
    <property type="entry name" value="Actin-like ATPase domain"/>
    <property type="match status" value="1"/>
</dbReference>